<dbReference type="Proteomes" id="UP000694920">
    <property type="component" value="Unplaced"/>
</dbReference>
<dbReference type="GeneID" id="107263098"/>
<dbReference type="InterPro" id="IPR054323">
    <property type="entry name" value="SPMIP1_C"/>
</dbReference>
<feature type="domain" description="Sperm microtubule inner protein 1 C-terminal" evidence="1">
    <location>
        <begin position="71"/>
        <end position="176"/>
    </location>
</feature>
<protein>
    <submittedName>
        <fullName evidence="3">Uncharacterized protein LOC107263098</fullName>
    </submittedName>
</protein>
<evidence type="ECO:0000313" key="3">
    <source>
        <dbReference type="RefSeq" id="XP_015585432.1"/>
    </source>
</evidence>
<dbReference type="AlphaFoldDB" id="A0AAJ7BGD8"/>
<reference evidence="3" key="1">
    <citation type="submission" date="2025-08" db="UniProtKB">
        <authorList>
            <consortium name="RefSeq"/>
        </authorList>
    </citation>
    <scope>IDENTIFICATION</scope>
</reference>
<name>A0AAJ7BGD8_CEPCN</name>
<sequence length="201" mass="23890">MAKLSGAVCDTRCQLFYNEIAKNENSLRMKWFIKNRQRLLDNLGSQKLVSKAQILIAENEEKRRQFYREQRANTQVTSKLPEWRPPNFDESVNLDPMRPVDPVTKSIIYERNVQSFITGNNYLQKRFEETPEDRYYFPDCTSWTYGWRMKDYPPVPATKVGIRSLMQATFYRRNASSLQRDPDWYRNCQTGNAKNFNEFPS</sequence>
<dbReference type="KEGG" id="ccin:107263098"/>
<dbReference type="RefSeq" id="XP_015585432.1">
    <property type="nucleotide sequence ID" value="XM_015729946.2"/>
</dbReference>
<organism evidence="2 3">
    <name type="scientific">Cephus cinctus</name>
    <name type="common">Wheat stem sawfly</name>
    <dbReference type="NCBI Taxonomy" id="211228"/>
    <lineage>
        <taxon>Eukaryota</taxon>
        <taxon>Metazoa</taxon>
        <taxon>Ecdysozoa</taxon>
        <taxon>Arthropoda</taxon>
        <taxon>Hexapoda</taxon>
        <taxon>Insecta</taxon>
        <taxon>Pterygota</taxon>
        <taxon>Neoptera</taxon>
        <taxon>Endopterygota</taxon>
        <taxon>Hymenoptera</taxon>
        <taxon>Cephoidea</taxon>
        <taxon>Cephidae</taxon>
        <taxon>Cephus</taxon>
    </lineage>
</organism>
<evidence type="ECO:0000313" key="2">
    <source>
        <dbReference type="Proteomes" id="UP000694920"/>
    </source>
</evidence>
<dbReference type="Pfam" id="PF22589">
    <property type="entry name" value="SPMIP1"/>
    <property type="match status" value="1"/>
</dbReference>
<evidence type="ECO:0000259" key="1">
    <source>
        <dbReference type="Pfam" id="PF22589"/>
    </source>
</evidence>
<dbReference type="PANTHER" id="PTHR35826">
    <property type="entry name" value="PROTEIN ATP6V1FNB-LIKE"/>
    <property type="match status" value="1"/>
</dbReference>
<accession>A0AAJ7BGD8</accession>
<gene>
    <name evidence="3" type="primary">LOC107263098</name>
</gene>
<dbReference type="PANTHER" id="PTHR35826:SF1">
    <property type="entry name" value="PROTEIN ATP6V1FNB-LIKE"/>
    <property type="match status" value="1"/>
</dbReference>
<keyword evidence="2" id="KW-1185">Reference proteome</keyword>
<proteinExistence type="predicted"/>